<dbReference type="AlphaFoldDB" id="A0A084J8P6"/>
<keyword evidence="9" id="KW-1185">Reference proteome</keyword>
<feature type="binding site" evidence="7">
    <location>
        <begin position="187"/>
        <end position="188"/>
    </location>
    <ligand>
        <name>substrate</name>
    </ligand>
</feature>
<comment type="caution">
    <text evidence="8">The sequence shown here is derived from an EMBL/GenBank/DDBJ whole genome shotgun (WGS) entry which is preliminary data.</text>
</comment>
<evidence type="ECO:0000256" key="5">
    <source>
        <dbReference type="ARBA" id="ARBA00023235"/>
    </source>
</evidence>
<evidence type="ECO:0000256" key="3">
    <source>
        <dbReference type="ARBA" id="ARBA00022960"/>
    </source>
</evidence>
<proteinExistence type="inferred from homology"/>
<feature type="binding site" evidence="7">
    <location>
        <begin position="44"/>
        <end position="45"/>
    </location>
    <ligand>
        <name>substrate</name>
    </ligand>
</feature>
<dbReference type="PANTHER" id="PTHR21198:SF3">
    <property type="entry name" value="GLUTAMATE RACEMASE"/>
    <property type="match status" value="1"/>
</dbReference>
<dbReference type="STRING" id="318464.IO99_15555"/>
<organism evidence="8 9">
    <name type="scientific">Clostridium sulfidigenes</name>
    <dbReference type="NCBI Taxonomy" id="318464"/>
    <lineage>
        <taxon>Bacteria</taxon>
        <taxon>Bacillati</taxon>
        <taxon>Bacillota</taxon>
        <taxon>Clostridia</taxon>
        <taxon>Eubacteriales</taxon>
        <taxon>Clostridiaceae</taxon>
        <taxon>Clostridium</taxon>
    </lineage>
</organism>
<dbReference type="FunFam" id="3.40.50.1860:FF:000001">
    <property type="entry name" value="Glutamate racemase"/>
    <property type="match status" value="1"/>
</dbReference>
<dbReference type="PROSITE" id="PS00923">
    <property type="entry name" value="ASP_GLU_RACEMASE_1"/>
    <property type="match status" value="1"/>
</dbReference>
<gene>
    <name evidence="7" type="primary">murI</name>
    <name evidence="8" type="ORF">IO99_15555</name>
</gene>
<protein>
    <recommendedName>
        <fullName evidence="2 7">Glutamate racemase</fullName>
        <ecNumber evidence="2 7">5.1.1.3</ecNumber>
    </recommendedName>
</protein>
<keyword evidence="5 7" id="KW-0413">Isomerase</keyword>
<dbReference type="Proteomes" id="UP000028542">
    <property type="component" value="Unassembled WGS sequence"/>
</dbReference>
<dbReference type="InterPro" id="IPR018187">
    <property type="entry name" value="Asp/Glu_racemase_AS_1"/>
</dbReference>
<evidence type="ECO:0000256" key="1">
    <source>
        <dbReference type="ARBA" id="ARBA00001602"/>
    </source>
</evidence>
<evidence type="ECO:0000256" key="6">
    <source>
        <dbReference type="ARBA" id="ARBA00023316"/>
    </source>
</evidence>
<name>A0A084J8P6_9CLOT</name>
<dbReference type="SUPFAM" id="SSF53681">
    <property type="entry name" value="Aspartate/glutamate racemase"/>
    <property type="match status" value="2"/>
</dbReference>
<evidence type="ECO:0000313" key="8">
    <source>
        <dbReference type="EMBL" id="KEZ85330.1"/>
    </source>
</evidence>
<dbReference type="UniPathway" id="UPA00219"/>
<dbReference type="EC" id="5.1.1.3" evidence="2 7"/>
<evidence type="ECO:0000256" key="7">
    <source>
        <dbReference type="HAMAP-Rule" id="MF_00258"/>
    </source>
</evidence>
<dbReference type="InterPro" id="IPR033134">
    <property type="entry name" value="Asp/Glu_racemase_AS_2"/>
</dbReference>
<dbReference type="GO" id="GO:0071555">
    <property type="term" value="P:cell wall organization"/>
    <property type="evidence" value="ECO:0007669"/>
    <property type="project" value="UniProtKB-KW"/>
</dbReference>
<sequence length="262" mass="29104">MDKTNFSIGFFDSGVGGISVLKEAVKLLPKENYIYIGDSLNAPYGVKTPEEVRKLTFNMVDKLISMNVKAIVVACNTATSIAIDELRRIYKEIPIIGIEPALKPAVENYGNGIIVIMATPMTLSENKFSKLRERYNKASDIISMPCDGLVEIIEGGNIKGEVVEGYLRNRFKDVPKERVSSVVLGCTHYPFIKEALVNVINDDVAIIDGSLGTVKQLKRKLDQKGLLNTNNEQGTVKIYNSKDDKNLIELSYKLLDADKNRK</sequence>
<dbReference type="Pfam" id="PF01177">
    <property type="entry name" value="Asp_Glu_race"/>
    <property type="match status" value="1"/>
</dbReference>
<comment type="pathway">
    <text evidence="7">Cell wall biogenesis; peptidoglycan biosynthesis.</text>
</comment>
<dbReference type="RefSeq" id="WP_035134806.1">
    <property type="nucleotide sequence ID" value="NZ_JPMD01000038.1"/>
</dbReference>
<feature type="binding site" evidence="7">
    <location>
        <begin position="76"/>
        <end position="77"/>
    </location>
    <ligand>
        <name>substrate</name>
    </ligand>
</feature>
<comment type="catalytic activity">
    <reaction evidence="1 7">
        <text>L-glutamate = D-glutamate</text>
        <dbReference type="Rhea" id="RHEA:12813"/>
        <dbReference type="ChEBI" id="CHEBI:29985"/>
        <dbReference type="ChEBI" id="CHEBI:29986"/>
        <dbReference type="EC" id="5.1.1.3"/>
    </reaction>
</comment>
<dbReference type="PANTHER" id="PTHR21198">
    <property type="entry name" value="GLUTAMATE RACEMASE"/>
    <property type="match status" value="1"/>
</dbReference>
<evidence type="ECO:0000313" key="9">
    <source>
        <dbReference type="Proteomes" id="UP000028542"/>
    </source>
</evidence>
<dbReference type="eggNOG" id="COG0796">
    <property type="taxonomic scope" value="Bacteria"/>
</dbReference>
<dbReference type="GO" id="GO:0009252">
    <property type="term" value="P:peptidoglycan biosynthetic process"/>
    <property type="evidence" value="ECO:0007669"/>
    <property type="project" value="UniProtKB-UniRule"/>
</dbReference>
<dbReference type="PROSITE" id="PS00924">
    <property type="entry name" value="ASP_GLU_RACEMASE_2"/>
    <property type="match status" value="1"/>
</dbReference>
<dbReference type="GO" id="GO:0008881">
    <property type="term" value="F:glutamate racemase activity"/>
    <property type="evidence" value="ECO:0007669"/>
    <property type="project" value="UniProtKB-UniRule"/>
</dbReference>
<dbReference type="NCBIfam" id="TIGR00067">
    <property type="entry name" value="glut_race"/>
    <property type="match status" value="1"/>
</dbReference>
<feature type="binding site" evidence="7">
    <location>
        <begin position="12"/>
        <end position="13"/>
    </location>
    <ligand>
        <name>substrate</name>
    </ligand>
</feature>
<keyword evidence="6 7" id="KW-0961">Cell wall biogenesis/degradation</keyword>
<dbReference type="InterPro" id="IPR004391">
    <property type="entry name" value="Glu_race"/>
</dbReference>
<reference evidence="8 9" key="1">
    <citation type="submission" date="2014-07" db="EMBL/GenBank/DDBJ databases">
        <title>Draft genome of Clostridium sulfidigenes 113A isolated from sediments associated with methane hydrate from Krishna Godavari basin.</title>
        <authorList>
            <person name="Honkalas V.S."/>
            <person name="Dabir A.P."/>
            <person name="Arora P."/>
            <person name="Dhakephalkar P.K."/>
        </authorList>
    </citation>
    <scope>NUCLEOTIDE SEQUENCE [LARGE SCALE GENOMIC DNA]</scope>
    <source>
        <strain evidence="8 9">113A</strain>
    </source>
</reference>
<comment type="similarity">
    <text evidence="7">Belongs to the aspartate/glutamate racemases family.</text>
</comment>
<feature type="active site" description="Proton donor/acceptor" evidence="7">
    <location>
        <position position="75"/>
    </location>
</feature>
<dbReference type="EMBL" id="JPMD01000038">
    <property type="protein sequence ID" value="KEZ85330.1"/>
    <property type="molecule type" value="Genomic_DNA"/>
</dbReference>
<evidence type="ECO:0000256" key="4">
    <source>
        <dbReference type="ARBA" id="ARBA00022984"/>
    </source>
</evidence>
<dbReference type="InterPro" id="IPR001920">
    <property type="entry name" value="Asp/Glu_race"/>
</dbReference>
<feature type="active site" description="Proton donor/acceptor" evidence="7">
    <location>
        <position position="186"/>
    </location>
</feature>
<accession>A0A084J8P6</accession>
<evidence type="ECO:0000256" key="2">
    <source>
        <dbReference type="ARBA" id="ARBA00013090"/>
    </source>
</evidence>
<comment type="function">
    <text evidence="7">Provides the (R)-glutamate required for cell wall biosynthesis.</text>
</comment>
<keyword evidence="4 7" id="KW-0573">Peptidoglycan synthesis</keyword>
<dbReference type="GO" id="GO:0008360">
    <property type="term" value="P:regulation of cell shape"/>
    <property type="evidence" value="ECO:0007669"/>
    <property type="project" value="UniProtKB-KW"/>
</dbReference>
<dbReference type="InterPro" id="IPR015942">
    <property type="entry name" value="Asp/Glu/hydantoin_racemase"/>
</dbReference>
<dbReference type="Gene3D" id="3.40.50.1860">
    <property type="match status" value="2"/>
</dbReference>
<dbReference type="HAMAP" id="MF_00258">
    <property type="entry name" value="Glu_racemase"/>
    <property type="match status" value="1"/>
</dbReference>
<keyword evidence="3 7" id="KW-0133">Cell shape</keyword>